<dbReference type="InterPro" id="IPR025558">
    <property type="entry name" value="DUF4283"/>
</dbReference>
<dbReference type="Proteomes" id="UP001652660">
    <property type="component" value="Chromosome 3c"/>
</dbReference>
<sequence length="187" mass="20936">MEGELTELLQRFLLEGNEISGAKLELEDLSSGVKDCKGSLIGRIMGEKIANFTGVKNFVTAAWSYTKNLTIMELGPNLFQFNIPNQEDKERIVTGGPWLMNNQILVLNRWSEGIEENYGAFVTAPLWVQIWNLPVHWLSKEVGRKIGAVFKDIKDVVIPQGGGKEGRHLKVLVHVHLSKTLLRGTLV</sequence>
<gene>
    <name evidence="3" type="primary">LOC113735529</name>
</gene>
<reference evidence="3" key="2">
    <citation type="submission" date="2025-08" db="UniProtKB">
        <authorList>
            <consortium name="RefSeq"/>
        </authorList>
    </citation>
    <scope>IDENTIFICATION</scope>
    <source>
        <tissue evidence="3">Leaves</tissue>
    </source>
</reference>
<organism evidence="2 3">
    <name type="scientific">Coffea arabica</name>
    <name type="common">Arabian coffee</name>
    <dbReference type="NCBI Taxonomy" id="13443"/>
    <lineage>
        <taxon>Eukaryota</taxon>
        <taxon>Viridiplantae</taxon>
        <taxon>Streptophyta</taxon>
        <taxon>Embryophyta</taxon>
        <taxon>Tracheophyta</taxon>
        <taxon>Spermatophyta</taxon>
        <taxon>Magnoliopsida</taxon>
        <taxon>eudicotyledons</taxon>
        <taxon>Gunneridae</taxon>
        <taxon>Pentapetalae</taxon>
        <taxon>asterids</taxon>
        <taxon>lamiids</taxon>
        <taxon>Gentianales</taxon>
        <taxon>Rubiaceae</taxon>
        <taxon>Ixoroideae</taxon>
        <taxon>Gardenieae complex</taxon>
        <taxon>Bertiereae - Coffeeae clade</taxon>
        <taxon>Coffeeae</taxon>
        <taxon>Coffea</taxon>
    </lineage>
</organism>
<protein>
    <recommendedName>
        <fullName evidence="1">DUF4283 domain-containing protein</fullName>
    </recommendedName>
</protein>
<evidence type="ECO:0000259" key="1">
    <source>
        <dbReference type="Pfam" id="PF14111"/>
    </source>
</evidence>
<dbReference type="OrthoDB" id="1750606at2759"/>
<dbReference type="GeneID" id="113735529"/>
<keyword evidence="2" id="KW-1185">Reference proteome</keyword>
<dbReference type="InterPro" id="IPR040256">
    <property type="entry name" value="At4g02000-like"/>
</dbReference>
<dbReference type="AlphaFoldDB" id="A0A6P6WSC6"/>
<dbReference type="PANTHER" id="PTHR31286">
    <property type="entry name" value="GLYCINE-RICH CELL WALL STRUCTURAL PROTEIN 1.8-LIKE"/>
    <property type="match status" value="1"/>
</dbReference>
<evidence type="ECO:0000313" key="3">
    <source>
        <dbReference type="RefSeq" id="XP_027118328.1"/>
    </source>
</evidence>
<reference evidence="2" key="1">
    <citation type="journal article" date="2025" name="Foods">
        <title>Unveiling the Microbial Signatures of Arabica Coffee Cherries: Insights into Ripeness Specific Diversity, Functional Traits, and Implications for Quality and Safety.</title>
        <authorList>
            <consortium name="RefSeq"/>
            <person name="Tenea G.N."/>
            <person name="Cifuentes V."/>
            <person name="Reyes P."/>
            <person name="Cevallos-Vallejos M."/>
        </authorList>
    </citation>
    <scope>NUCLEOTIDE SEQUENCE [LARGE SCALE GENOMIC DNA]</scope>
</reference>
<accession>A0A6P6WSC6</accession>
<dbReference type="Pfam" id="PF14111">
    <property type="entry name" value="DUF4283"/>
    <property type="match status" value="1"/>
</dbReference>
<dbReference type="PANTHER" id="PTHR31286:SF178">
    <property type="entry name" value="DUF4283 DOMAIN-CONTAINING PROTEIN"/>
    <property type="match status" value="1"/>
</dbReference>
<feature type="domain" description="DUF4283" evidence="1">
    <location>
        <begin position="34"/>
        <end position="113"/>
    </location>
</feature>
<evidence type="ECO:0000313" key="2">
    <source>
        <dbReference type="Proteomes" id="UP001652660"/>
    </source>
</evidence>
<name>A0A6P6WSC6_COFAR</name>
<proteinExistence type="predicted"/>
<dbReference type="RefSeq" id="XP_027118328.1">
    <property type="nucleotide sequence ID" value="XM_027262527.1"/>
</dbReference>